<dbReference type="InterPro" id="IPR004722">
    <property type="entry name" value="DHOase"/>
</dbReference>
<protein>
    <submittedName>
        <fullName evidence="4">Dihydroorotase</fullName>
        <ecNumber evidence="4">3.5.2.3</ecNumber>
    </submittedName>
</protein>
<dbReference type="SUPFAM" id="SSF51338">
    <property type="entry name" value="Composite domain of metallo-dependent hydrolases"/>
    <property type="match status" value="1"/>
</dbReference>
<reference evidence="4 5" key="1">
    <citation type="submission" date="2023-12" db="EMBL/GenBank/DDBJ databases">
        <title>Novel species of the genus Arcicella isolated from rivers.</title>
        <authorList>
            <person name="Lu H."/>
        </authorList>
    </citation>
    <scope>NUCLEOTIDE SEQUENCE [LARGE SCALE GENOMIC DNA]</scope>
    <source>
        <strain evidence="4 5">KCTC 23307</strain>
    </source>
</reference>
<keyword evidence="1" id="KW-0665">Pyrimidine biosynthesis</keyword>
<dbReference type="Proteomes" id="UP001302949">
    <property type="component" value="Unassembled WGS sequence"/>
</dbReference>
<dbReference type="Gene3D" id="3.20.20.140">
    <property type="entry name" value="Metal-dependent hydrolases"/>
    <property type="match status" value="1"/>
</dbReference>
<feature type="domain" description="Dihydroorotase catalytic" evidence="3">
    <location>
        <begin position="56"/>
        <end position="218"/>
    </location>
</feature>
<dbReference type="SUPFAM" id="SSF51556">
    <property type="entry name" value="Metallo-dependent hydrolases"/>
    <property type="match status" value="1"/>
</dbReference>
<sequence>MKILIRSAKIIAKNSDLNGQVKDIFVEEGIIRHIDEQINLEADEIIEGKNICVSIGWFDLRVHPKEPGYEHKESFESMEAAALAGGFSEIALLPNTKPVVQTRESVKYLQRAGEKVKFHPMAAVTLKCEGKDFTEMIDLHEAGAVAFTDGEHPIQNPDILLKTLQYLSQFGGVLINRPEETNLTHFGQMHDGMMSTFLGMKGMPQMAEEIMLMRDLKLLEYLINTPFTEIPTDKSLLHFAGISSAESVNLIRMGKDMGLPITCDVSAHQLCFTENDLVDFNTNFKVNPPFRTQEDVEALWKGLEDGTIDAIVSDHNPQDEEAKKLEFDMAEFGVIGLETLFAAANTYNESMDLADLIEKITVNPRKILRLPIPKIKEGVKANLTVFSEDEEWIYREKKIVSNSKNSPFIGKTLRGKAISVIV</sequence>
<dbReference type="CDD" id="cd01317">
    <property type="entry name" value="DHOase_IIa"/>
    <property type="match status" value="1"/>
</dbReference>
<dbReference type="Gene3D" id="2.30.40.10">
    <property type="entry name" value="Urease, subunit C, domain 1"/>
    <property type="match status" value="1"/>
</dbReference>
<dbReference type="InterPro" id="IPR032466">
    <property type="entry name" value="Metal_Hydrolase"/>
</dbReference>
<comment type="caution">
    <text evidence="4">The sequence shown here is derived from an EMBL/GenBank/DDBJ whole genome shotgun (WGS) entry which is preliminary data.</text>
</comment>
<dbReference type="PANTHER" id="PTHR43668:SF2">
    <property type="entry name" value="ALLANTOINASE"/>
    <property type="match status" value="1"/>
</dbReference>
<evidence type="ECO:0000259" key="2">
    <source>
        <dbReference type="Pfam" id="PF01979"/>
    </source>
</evidence>
<dbReference type="InterPro" id="IPR050138">
    <property type="entry name" value="DHOase/Allantoinase_Hydrolase"/>
</dbReference>
<evidence type="ECO:0000313" key="4">
    <source>
        <dbReference type="EMBL" id="MEA5139342.1"/>
    </source>
</evidence>
<name>A0ABU5Q9R8_9BACT</name>
<gene>
    <name evidence="4" type="ORF">VB248_09360</name>
</gene>
<dbReference type="Pfam" id="PF01979">
    <property type="entry name" value="Amidohydro_1"/>
    <property type="match status" value="1"/>
</dbReference>
<dbReference type="GO" id="GO:0004151">
    <property type="term" value="F:dihydroorotase activity"/>
    <property type="evidence" value="ECO:0007669"/>
    <property type="project" value="UniProtKB-EC"/>
</dbReference>
<dbReference type="InterPro" id="IPR011059">
    <property type="entry name" value="Metal-dep_hydrolase_composite"/>
</dbReference>
<keyword evidence="5" id="KW-1185">Reference proteome</keyword>
<proteinExistence type="predicted"/>
<dbReference type="NCBIfam" id="TIGR00857">
    <property type="entry name" value="pyrC_multi"/>
    <property type="match status" value="1"/>
</dbReference>
<dbReference type="RefSeq" id="WP_323296504.1">
    <property type="nucleotide sequence ID" value="NZ_JAYFUM010000009.1"/>
</dbReference>
<dbReference type="InterPro" id="IPR024403">
    <property type="entry name" value="DHOase_cat"/>
</dbReference>
<dbReference type="EC" id="3.5.2.3" evidence="4"/>
<dbReference type="InterPro" id="IPR006680">
    <property type="entry name" value="Amidohydro-rel"/>
</dbReference>
<feature type="domain" description="Amidohydrolase-related" evidence="2">
    <location>
        <begin position="277"/>
        <end position="405"/>
    </location>
</feature>
<evidence type="ECO:0000256" key="1">
    <source>
        <dbReference type="ARBA" id="ARBA00022975"/>
    </source>
</evidence>
<accession>A0ABU5Q9R8</accession>
<evidence type="ECO:0000313" key="5">
    <source>
        <dbReference type="Proteomes" id="UP001302949"/>
    </source>
</evidence>
<evidence type="ECO:0000259" key="3">
    <source>
        <dbReference type="Pfam" id="PF12890"/>
    </source>
</evidence>
<dbReference type="PANTHER" id="PTHR43668">
    <property type="entry name" value="ALLANTOINASE"/>
    <property type="match status" value="1"/>
</dbReference>
<keyword evidence="4" id="KW-0378">Hydrolase</keyword>
<organism evidence="4 5">
    <name type="scientific">Arcicella rigui</name>
    <dbReference type="NCBI Taxonomy" id="797020"/>
    <lineage>
        <taxon>Bacteria</taxon>
        <taxon>Pseudomonadati</taxon>
        <taxon>Bacteroidota</taxon>
        <taxon>Cytophagia</taxon>
        <taxon>Cytophagales</taxon>
        <taxon>Flectobacillaceae</taxon>
        <taxon>Arcicella</taxon>
    </lineage>
</organism>
<dbReference type="Pfam" id="PF12890">
    <property type="entry name" value="DHOase"/>
    <property type="match status" value="1"/>
</dbReference>
<dbReference type="EMBL" id="JAYFUM010000009">
    <property type="protein sequence ID" value="MEA5139342.1"/>
    <property type="molecule type" value="Genomic_DNA"/>
</dbReference>